<organism evidence="8 9">
    <name type="scientific">Ceraceosorus bombacis</name>
    <dbReference type="NCBI Taxonomy" id="401625"/>
    <lineage>
        <taxon>Eukaryota</taxon>
        <taxon>Fungi</taxon>
        <taxon>Dikarya</taxon>
        <taxon>Basidiomycota</taxon>
        <taxon>Ustilaginomycotina</taxon>
        <taxon>Exobasidiomycetes</taxon>
        <taxon>Ceraceosorales</taxon>
        <taxon>Ceraceosoraceae</taxon>
        <taxon>Ceraceosorus</taxon>
    </lineage>
</organism>
<dbReference type="InterPro" id="IPR048630">
    <property type="entry name" value="Sec8_M"/>
</dbReference>
<keyword evidence="3 4" id="KW-0653">Protein transport</keyword>
<feature type="region of interest" description="Disordered" evidence="5">
    <location>
        <begin position="71"/>
        <end position="105"/>
    </location>
</feature>
<dbReference type="InterPro" id="IPR007191">
    <property type="entry name" value="Sec8_exocyst_N"/>
</dbReference>
<evidence type="ECO:0000256" key="5">
    <source>
        <dbReference type="SAM" id="MobiDB-lite"/>
    </source>
</evidence>
<reference evidence="8 9" key="1">
    <citation type="submission" date="2014-09" db="EMBL/GenBank/DDBJ databases">
        <authorList>
            <person name="Magalhaes I.L.F."/>
            <person name="Oliveira U."/>
            <person name="Santos F.R."/>
            <person name="Vidigal T.H.D.A."/>
            <person name="Brescovit A.D."/>
            <person name="Santos A.J."/>
        </authorList>
    </citation>
    <scope>NUCLEOTIDE SEQUENCE [LARGE SCALE GENOMIC DNA]</scope>
</reference>
<evidence type="ECO:0000259" key="6">
    <source>
        <dbReference type="Pfam" id="PF04048"/>
    </source>
</evidence>
<evidence type="ECO:0000256" key="3">
    <source>
        <dbReference type="ARBA" id="ARBA00022927"/>
    </source>
</evidence>
<evidence type="ECO:0000256" key="4">
    <source>
        <dbReference type="RuleBase" id="RU367079"/>
    </source>
</evidence>
<dbReference type="GO" id="GO:0000145">
    <property type="term" value="C:exocyst"/>
    <property type="evidence" value="ECO:0007669"/>
    <property type="project" value="UniProtKB-UniRule"/>
</dbReference>
<feature type="domain" description="Exocyst complex component Sec8 middle helical bundle" evidence="7">
    <location>
        <begin position="749"/>
        <end position="1132"/>
    </location>
</feature>
<dbReference type="PANTHER" id="PTHR14146:SF0">
    <property type="entry name" value="EXOCYST COMPLEX COMPONENT 4"/>
    <property type="match status" value="1"/>
</dbReference>
<dbReference type="OrthoDB" id="272977at2759"/>
<name>A0A0P1BE06_9BASI</name>
<feature type="region of interest" description="Disordered" evidence="5">
    <location>
        <begin position="672"/>
        <end position="735"/>
    </location>
</feature>
<accession>A0A0P1BE06</accession>
<dbReference type="Pfam" id="PF04048">
    <property type="entry name" value="Sec8_N"/>
    <property type="match status" value="1"/>
</dbReference>
<feature type="region of interest" description="Disordered" evidence="5">
    <location>
        <begin position="1"/>
        <end position="34"/>
    </location>
</feature>
<dbReference type="GO" id="GO:0006612">
    <property type="term" value="P:protein targeting to membrane"/>
    <property type="evidence" value="ECO:0007669"/>
    <property type="project" value="UniProtKB-UniRule"/>
</dbReference>
<dbReference type="InterPro" id="IPR039682">
    <property type="entry name" value="Sec8/EXOC4"/>
</dbReference>
<keyword evidence="2 4" id="KW-0268">Exocytosis</keyword>
<dbReference type="Proteomes" id="UP000054845">
    <property type="component" value="Unassembled WGS sequence"/>
</dbReference>
<dbReference type="STRING" id="401625.A0A0P1BE06"/>
<evidence type="ECO:0000259" key="7">
    <source>
        <dbReference type="Pfam" id="PF20652"/>
    </source>
</evidence>
<sequence>MSRKKSTRGPDLRSRIQHSNTALGGGTETGAMPNMPRLAAGTMGAQMMPAGSGGLGLPGTSGGRMAYNAQGTQSTLASSQGIPQSGSSQGYLNTMTASSSASGQNLGAGPSFVSLTPSDSISNYEGRAGHGAAAMLASSSHGPLADVYEPSGGSTASFAQGQYEHSNQYYAHAAPGGGGETSLIPPVAHQEPSSHPARPARSVRRPQGQQQNGATAVPSARPGVEPAASSTGPGRNLLDRTRTPAARPQAGGASDRHATSARLMAQVNGQNGRETPSSVGDEDEEDPYGGMDDGHARGPSSPPLSADVSPTVGQLSGRSEPAALGSVLSALSAAGRKQGAQRILRGTTAEEESKRRRAERKVEEARSRESKPIEHYIDRRDERALRGINGVLRKVKAEWGFVAEDDFSPVALALSLLDDSSLGASRHDFEMIKDGMEQSLQGTVDDHHESFANAITLHNSVLQSLSAAQNSVSGARRRLRDSREALGQKRADLVQLWQRSQGVKESLRLLDHVEQLKGVPDRLESLMSEKRFLQAVNLLARSVKLIDKPDIQEVGATQDLRTYLKAQEQGMFEILIEELHNHLYLKSFFCDARWKSYMSGQEQLPDVDFGREYDGNTEVEPSERASAASPVAGRRMNTGANRSISGLDSVTDNEGKRATKLTRYLNNLSSRPSFDPNLATELPDLGLPPSMSSHGLTREGATMNGQPPTAGAQMSASKSSDSFAATGMTGSTNGQNNETLQAAAIFDQNPEADSFLYIEMLLESLSRLGKLGLALDIVQQRLPIELHQLVDATIDEVDQRNEPLRISSASAATTLQAATMQPESILLASSAALARSFAESTRTSFRSSFGSGLANQVASGAVGPDGRPYSTVLRLSETETSTVVRDSETMRDLFWTLFSKLDAVLQGHRVVHEVSSRIATRSALSNSGHSADANQSSVAASIRNRKTTTTTNLVAIWRPIQNEVRTLLHDHLTDDSQSATARRNAVVSVNEVLRSGQSGRDKAKKLYRLAESNTRPVGIGGGTSGGSALVTARRDMGPLRKHEEALTAALRGSVPGLVSALDPLTSTGSSISAAQREHQTAQVIVSASRLASASATMGSASSSGGEAGSSAGYRLLVKPDAFNVSVLFQPALAFVERAQRVIPGGSAASEPSGKGFSAFLDEFVQDVFLPQLDEKVQSLFASAVGGSDAFQESPTSKAFSIRPVVKSAANVIVLIDSLYSMLRTTPFHRESYSHLIIQTTVQYYQRCWDRFKDLTLVDTMDGDGLGGLRSPPIPNRGGSAQASGHAISALHFMLSADWAQRQDLSECLSEILSSSCTADRKRLLHAQENKFELALAARNSTHPGSSGPGTLSRPQNGSVRMSDLITSRKRLMALGNLQHSLRWFLAHISRLRATDQVVTVAPAPAARLSVMQGLAPNPAEVAEERDLSLPLPLGPEMATRFAALPRTYASLANTILMTLRLELRARVIHHLDLAIVEGNYLVEEAVLEPDPHVVDLNAELASLDDTFADSVSPEQHRFLFSGLASLMDTMLCASVRKIRAVNQQGVTKMIRNILALQQNLRNIVIADTSKLTSVGKQSRQGLDAGRAAINEDFERWNNFDRSRGLWELLSKEPNIMLAAIRTTPSSKKATFDDAFAPPTTPGGKMLPRAGLKPGTTDLARDVSRQKFNELLIELHEIAGDAGDDGM</sequence>
<comment type="similarity">
    <text evidence="4">Belongs to the SEC8 family.</text>
</comment>
<dbReference type="GO" id="GO:0015031">
    <property type="term" value="P:protein transport"/>
    <property type="evidence" value="ECO:0007669"/>
    <property type="project" value="UniProtKB-KW"/>
</dbReference>
<feature type="compositionally biased region" description="Polar residues" evidence="5">
    <location>
        <begin position="703"/>
        <end position="735"/>
    </location>
</feature>
<dbReference type="GO" id="GO:0006904">
    <property type="term" value="P:vesicle docking involved in exocytosis"/>
    <property type="evidence" value="ECO:0007669"/>
    <property type="project" value="InterPro"/>
</dbReference>
<evidence type="ECO:0000256" key="2">
    <source>
        <dbReference type="ARBA" id="ARBA00022483"/>
    </source>
</evidence>
<feature type="region of interest" description="Disordered" evidence="5">
    <location>
        <begin position="170"/>
        <end position="318"/>
    </location>
</feature>
<dbReference type="GO" id="GO:0006893">
    <property type="term" value="P:Golgi to plasma membrane transport"/>
    <property type="evidence" value="ECO:0007669"/>
    <property type="project" value="TreeGrafter"/>
</dbReference>
<feature type="region of interest" description="Disordered" evidence="5">
    <location>
        <begin position="1637"/>
        <end position="1656"/>
    </location>
</feature>
<feature type="compositionally biased region" description="Polar residues" evidence="5">
    <location>
        <begin position="267"/>
        <end position="278"/>
    </location>
</feature>
<dbReference type="Pfam" id="PF20652">
    <property type="entry name" value="Sec8_C"/>
    <property type="match status" value="1"/>
</dbReference>
<evidence type="ECO:0000313" key="8">
    <source>
        <dbReference type="EMBL" id="CEH13755.1"/>
    </source>
</evidence>
<feature type="compositionally biased region" description="Polar residues" evidence="5">
    <location>
        <begin position="91"/>
        <end position="105"/>
    </location>
</feature>
<evidence type="ECO:0000313" key="9">
    <source>
        <dbReference type="Proteomes" id="UP000054845"/>
    </source>
</evidence>
<protein>
    <recommendedName>
        <fullName evidence="4">Exocyst complex component Sec8</fullName>
    </recommendedName>
</protein>
<dbReference type="PANTHER" id="PTHR14146">
    <property type="entry name" value="EXOCYST COMPLEX COMPONENT 4"/>
    <property type="match status" value="1"/>
</dbReference>
<dbReference type="EMBL" id="CCYA01000230">
    <property type="protein sequence ID" value="CEH13755.1"/>
    <property type="molecule type" value="Genomic_DNA"/>
</dbReference>
<keyword evidence="9" id="KW-1185">Reference proteome</keyword>
<feature type="domain" description="Exocyst complex component Sec8 N-terminal" evidence="6">
    <location>
        <begin position="389"/>
        <end position="525"/>
    </location>
</feature>
<evidence type="ECO:0000256" key="1">
    <source>
        <dbReference type="ARBA" id="ARBA00022448"/>
    </source>
</evidence>
<proteinExistence type="inferred from homology"/>
<feature type="region of interest" description="Disordered" evidence="5">
    <location>
        <begin position="606"/>
        <end position="655"/>
    </location>
</feature>
<feature type="region of interest" description="Disordered" evidence="5">
    <location>
        <begin position="1339"/>
        <end position="1358"/>
    </location>
</feature>
<comment type="function">
    <text evidence="4">Component of the exocyst complex involved in the docking of exocytic vesicles with fusion sites on the plasma membrane.</text>
</comment>
<feature type="compositionally biased region" description="Low complexity" evidence="5">
    <location>
        <begin position="78"/>
        <end position="90"/>
    </location>
</feature>
<feature type="compositionally biased region" description="Polar residues" evidence="5">
    <location>
        <begin position="638"/>
        <end position="652"/>
    </location>
</feature>
<dbReference type="GO" id="GO:0090522">
    <property type="term" value="P:vesicle tethering involved in exocytosis"/>
    <property type="evidence" value="ECO:0007669"/>
    <property type="project" value="UniProtKB-UniRule"/>
</dbReference>
<keyword evidence="1 4" id="KW-0813">Transport</keyword>
<feature type="region of interest" description="Disordered" evidence="5">
    <location>
        <begin position="335"/>
        <end position="367"/>
    </location>
</feature>